<proteinExistence type="predicted"/>
<name>A0A3P7JQB4_STRVU</name>
<sequence length="85" mass="9288">MNLWATRNFVLYGRSAFIVQKPLGILYFRCSIGFCSGVTATCSSSTDAVSPPISPIQCEVGKELDLIHMIEKVAFSHTDYAKAIA</sequence>
<keyword evidence="2" id="KW-1185">Reference proteome</keyword>
<dbReference type="EMBL" id="UYYB01110668">
    <property type="protein sequence ID" value="VDM80904.1"/>
    <property type="molecule type" value="Genomic_DNA"/>
</dbReference>
<evidence type="ECO:0000313" key="2">
    <source>
        <dbReference type="Proteomes" id="UP000270094"/>
    </source>
</evidence>
<evidence type="ECO:0000313" key="1">
    <source>
        <dbReference type="EMBL" id="VDM80904.1"/>
    </source>
</evidence>
<protein>
    <submittedName>
        <fullName evidence="1">Uncharacterized protein</fullName>
    </submittedName>
</protein>
<accession>A0A3P7JQB4</accession>
<gene>
    <name evidence="1" type="ORF">SVUK_LOCUS15902</name>
</gene>
<dbReference type="Proteomes" id="UP000270094">
    <property type="component" value="Unassembled WGS sequence"/>
</dbReference>
<organism evidence="1 2">
    <name type="scientific">Strongylus vulgaris</name>
    <name type="common">Blood worm</name>
    <dbReference type="NCBI Taxonomy" id="40348"/>
    <lineage>
        <taxon>Eukaryota</taxon>
        <taxon>Metazoa</taxon>
        <taxon>Ecdysozoa</taxon>
        <taxon>Nematoda</taxon>
        <taxon>Chromadorea</taxon>
        <taxon>Rhabditida</taxon>
        <taxon>Rhabditina</taxon>
        <taxon>Rhabditomorpha</taxon>
        <taxon>Strongyloidea</taxon>
        <taxon>Strongylidae</taxon>
        <taxon>Strongylus</taxon>
    </lineage>
</organism>
<reference evidence="1 2" key="1">
    <citation type="submission" date="2018-11" db="EMBL/GenBank/DDBJ databases">
        <authorList>
            <consortium name="Pathogen Informatics"/>
        </authorList>
    </citation>
    <scope>NUCLEOTIDE SEQUENCE [LARGE SCALE GENOMIC DNA]</scope>
</reference>
<dbReference type="AlphaFoldDB" id="A0A3P7JQB4"/>